<dbReference type="AlphaFoldDB" id="A0A1D2VDD4"/>
<dbReference type="PANTHER" id="PTHR28141:SF1">
    <property type="entry name" value="2',3'-CYCLIC-NUCLEOTIDE 3'-PHOSPHODIESTERASE"/>
    <property type="match status" value="1"/>
</dbReference>
<evidence type="ECO:0000313" key="6">
    <source>
        <dbReference type="Proteomes" id="UP000095038"/>
    </source>
</evidence>
<sequence>MAIALWFVPKKSSQLYDVLSNLIISLQPLFDDFPPIFEPHITITSNLFISSNSDINKILNASLIAFNTIDSNNSTINDQISLNNLNNLNNLIQFDKFAVGRNYFNKIHFQIFKNPNLISFARIIRELFTLSLSRNSSRSKSINNHSSHFSISSSSSNKYNNSTFNYGYDLDAIIPPNAKPPSVILNENDLTLKAKKIAEDWSTNQFNPHLSLVYSNIYKLNSSLIRTIKIRIEDSLDIYNLNENNLINYPNLGWNYGTLKIVNCEGNVQDWQVLGSIDFHK</sequence>
<dbReference type="InParanoid" id="A0A1D2VDD4"/>
<evidence type="ECO:0000256" key="1">
    <source>
        <dbReference type="ARBA" id="ARBA00003831"/>
    </source>
</evidence>
<dbReference type="EC" id="3.1.4.37" evidence="3"/>
<comment type="function">
    <text evidence="1">Involved in the metabolism of ADP-ribose 1',2'-cyclic phosphate which is produced as a consequence of tRNA splicing.</text>
</comment>
<reference evidence="6" key="1">
    <citation type="submission" date="2016-05" db="EMBL/GenBank/DDBJ databases">
        <title>Comparative genomics of biotechnologically important yeasts.</title>
        <authorList>
            <consortium name="DOE Joint Genome Institute"/>
            <person name="Riley R."/>
            <person name="Haridas S."/>
            <person name="Wolfe K.H."/>
            <person name="Lopes M.R."/>
            <person name="Hittinger C.T."/>
            <person name="Goker M."/>
            <person name="Salamov A."/>
            <person name="Wisecaver J."/>
            <person name="Long T.M."/>
            <person name="Aerts A.L."/>
            <person name="Barry K."/>
            <person name="Choi C."/>
            <person name="Clum A."/>
            <person name="Coughlan A.Y."/>
            <person name="Deshpande S."/>
            <person name="Douglass A.P."/>
            <person name="Hanson S.J."/>
            <person name="Klenk H.-P."/>
            <person name="Labutti K."/>
            <person name="Lapidus A."/>
            <person name="Lindquist E."/>
            <person name="Lipzen A."/>
            <person name="Meier-Kolthoff J.P."/>
            <person name="Ohm R.A."/>
            <person name="Otillar R.P."/>
            <person name="Pangilinan J."/>
            <person name="Peng Y."/>
            <person name="Rokas A."/>
            <person name="Rosa C.A."/>
            <person name="Scheuner C."/>
            <person name="Sibirny A.A."/>
            <person name="Slot J.C."/>
            <person name="Stielow J.B."/>
            <person name="Sun H."/>
            <person name="Kurtzman C.P."/>
            <person name="Blackwell M."/>
            <person name="Grigoriev I.V."/>
            <person name="Jeffries T.W."/>
        </authorList>
    </citation>
    <scope>NUCLEOTIDE SEQUENCE [LARGE SCALE GENOMIC DNA]</scope>
    <source>
        <strain evidence="6">DSM 1968</strain>
    </source>
</reference>
<organism evidence="5 6">
    <name type="scientific">Ascoidea rubescens DSM 1968</name>
    <dbReference type="NCBI Taxonomy" id="1344418"/>
    <lineage>
        <taxon>Eukaryota</taxon>
        <taxon>Fungi</taxon>
        <taxon>Dikarya</taxon>
        <taxon>Ascomycota</taxon>
        <taxon>Saccharomycotina</taxon>
        <taxon>Saccharomycetes</taxon>
        <taxon>Ascoideaceae</taxon>
        <taxon>Ascoidea</taxon>
    </lineage>
</organism>
<dbReference type="PANTHER" id="PTHR28141">
    <property type="entry name" value="2',3'-CYCLIC-NUCLEOTIDE 3'-PHOSPHODIESTERASE"/>
    <property type="match status" value="1"/>
</dbReference>
<dbReference type="InterPro" id="IPR012386">
    <property type="entry name" value="Cyclic-nucl_3Pdiesterase"/>
</dbReference>
<dbReference type="Proteomes" id="UP000095038">
    <property type="component" value="Unassembled WGS sequence"/>
</dbReference>
<evidence type="ECO:0000313" key="5">
    <source>
        <dbReference type="EMBL" id="ODV59651.1"/>
    </source>
</evidence>
<dbReference type="EMBL" id="KV454485">
    <property type="protein sequence ID" value="ODV59651.1"/>
    <property type="molecule type" value="Genomic_DNA"/>
</dbReference>
<dbReference type="STRING" id="1344418.A0A1D2VDD4"/>
<gene>
    <name evidence="5" type="ORF">ASCRUDRAFT_48935</name>
</gene>
<comment type="similarity">
    <text evidence="2">Belongs to the 2H phosphoesterase superfamily. CPD1 family.</text>
</comment>
<evidence type="ECO:0000256" key="3">
    <source>
        <dbReference type="ARBA" id="ARBA00012317"/>
    </source>
</evidence>
<protein>
    <recommendedName>
        <fullName evidence="4">2',3'-cyclic-nucleotide 3'-phosphodiesterase</fullName>
        <ecNumber evidence="3">3.1.4.37</ecNumber>
    </recommendedName>
</protein>
<evidence type="ECO:0000256" key="2">
    <source>
        <dbReference type="ARBA" id="ARBA00006037"/>
    </source>
</evidence>
<dbReference type="Pfam" id="PF07823">
    <property type="entry name" value="CPDase"/>
    <property type="match status" value="2"/>
</dbReference>
<dbReference type="GeneID" id="30964707"/>
<dbReference type="SUPFAM" id="SSF55144">
    <property type="entry name" value="LigT-like"/>
    <property type="match status" value="1"/>
</dbReference>
<proteinExistence type="inferred from homology"/>
<dbReference type="InterPro" id="IPR009097">
    <property type="entry name" value="Cyclic_Pdiesterase"/>
</dbReference>
<dbReference type="OrthoDB" id="514292at2759"/>
<keyword evidence="6" id="KW-1185">Reference proteome</keyword>
<dbReference type="GO" id="GO:0009187">
    <property type="term" value="P:cyclic nucleotide metabolic process"/>
    <property type="evidence" value="ECO:0007669"/>
    <property type="project" value="TreeGrafter"/>
</dbReference>
<dbReference type="Gene3D" id="3.90.1140.10">
    <property type="entry name" value="Cyclic phosphodiesterase"/>
    <property type="match status" value="1"/>
</dbReference>
<dbReference type="GO" id="GO:0004113">
    <property type="term" value="F:2',3'-cyclic-nucleotide 3'-phosphodiesterase activity"/>
    <property type="evidence" value="ECO:0007669"/>
    <property type="project" value="UniProtKB-EC"/>
</dbReference>
<dbReference type="RefSeq" id="XP_020045958.1">
    <property type="nucleotide sequence ID" value="XM_020191071.1"/>
</dbReference>
<accession>A0A1D2VDD4</accession>
<dbReference type="FunCoup" id="A0A1D2VDD4">
    <property type="interactions" value="6"/>
</dbReference>
<evidence type="ECO:0000256" key="4">
    <source>
        <dbReference type="ARBA" id="ARBA00014478"/>
    </source>
</evidence>
<name>A0A1D2VDD4_9ASCO</name>